<keyword evidence="2" id="KW-0808">Transferase</keyword>
<organism evidence="2 3">
    <name type="scientific">Mesonia algae</name>
    <dbReference type="NCBI Taxonomy" id="213248"/>
    <lineage>
        <taxon>Bacteria</taxon>
        <taxon>Pseudomonadati</taxon>
        <taxon>Bacteroidota</taxon>
        <taxon>Flavobacteriia</taxon>
        <taxon>Flavobacteriales</taxon>
        <taxon>Flavobacteriaceae</taxon>
        <taxon>Mesonia</taxon>
    </lineage>
</organism>
<gene>
    <name evidence="2" type="ORF">LX95_01605</name>
</gene>
<dbReference type="GO" id="GO:0047355">
    <property type="term" value="F:CDP-glycerol glycerophosphotransferase activity"/>
    <property type="evidence" value="ECO:0007669"/>
    <property type="project" value="InterPro"/>
</dbReference>
<protein>
    <submittedName>
        <fullName evidence="2">CDP-glycerol:poly(Glycerophosphate) glycerophosphotransferase</fullName>
    </submittedName>
</protein>
<accession>A0A2W7I0U6</accession>
<dbReference type="AlphaFoldDB" id="A0A2W7I0U6"/>
<dbReference type="RefSeq" id="WP_111540918.1">
    <property type="nucleotide sequence ID" value="NZ_QKYV01000004.1"/>
</dbReference>
<keyword evidence="3" id="KW-1185">Reference proteome</keyword>
<dbReference type="Proteomes" id="UP000249542">
    <property type="component" value="Unassembled WGS sequence"/>
</dbReference>
<dbReference type="InterPro" id="IPR007554">
    <property type="entry name" value="Glycerophosphate_synth"/>
</dbReference>
<feature type="coiled-coil region" evidence="1">
    <location>
        <begin position="319"/>
        <end position="346"/>
    </location>
</feature>
<evidence type="ECO:0000256" key="1">
    <source>
        <dbReference type="SAM" id="Coils"/>
    </source>
</evidence>
<dbReference type="GO" id="GO:0016020">
    <property type="term" value="C:membrane"/>
    <property type="evidence" value="ECO:0007669"/>
    <property type="project" value="InterPro"/>
</dbReference>
<sequence length="377" mass="44585">MRKKNRIGIMFLDEIHHVFHFITVAKELSKTNFVDILTYPGEHTFLKQSLLNIQADKVRVLELKTHFFRAFTDTLKNRDIPRKGFWVKKNAKQILKNYDALIFTDYTHHKFLKYRTLYESNTKFLKFPHGAPGRSYSYNKELLDFDLQLIFGKFQYEEYKKKNLLGPHPITPGYPKIDAVTQLPKKKHLFNNDKITVVYNPHFSKPLSSWYSWGMHILDYFLAQNSYNLIFAPHINLFNKTGFEDKSNFPEIYTNAENIHIDLGSDNSVDMTYTLQADIYLGDVSSQVYEFIINPRPCIFLNSNQESYHNKLEFRFWQMGAVINEIEELDNRLKNSLQDFENYKDLQVKINQENFHKEKNKTASQLAAEEIDIFLNS</sequence>
<comment type="caution">
    <text evidence="2">The sequence shown here is derived from an EMBL/GenBank/DDBJ whole genome shotgun (WGS) entry which is preliminary data.</text>
</comment>
<dbReference type="InterPro" id="IPR043148">
    <property type="entry name" value="TagF_C"/>
</dbReference>
<keyword evidence="1" id="KW-0175">Coiled coil</keyword>
<dbReference type="Gene3D" id="3.40.50.12580">
    <property type="match status" value="1"/>
</dbReference>
<reference evidence="2 3" key="1">
    <citation type="submission" date="2018-06" db="EMBL/GenBank/DDBJ databases">
        <title>Genomic Encyclopedia of Archaeal and Bacterial Type Strains, Phase II (KMG-II): from individual species to whole genera.</title>
        <authorList>
            <person name="Goeker M."/>
        </authorList>
    </citation>
    <scope>NUCLEOTIDE SEQUENCE [LARGE SCALE GENOMIC DNA]</scope>
    <source>
        <strain evidence="2 3">DSM 15361</strain>
    </source>
</reference>
<evidence type="ECO:0000313" key="3">
    <source>
        <dbReference type="Proteomes" id="UP000249542"/>
    </source>
</evidence>
<dbReference type="EMBL" id="QKYV01000004">
    <property type="protein sequence ID" value="PZW40541.1"/>
    <property type="molecule type" value="Genomic_DNA"/>
</dbReference>
<dbReference type="Pfam" id="PF04464">
    <property type="entry name" value="Glyphos_transf"/>
    <property type="match status" value="1"/>
</dbReference>
<proteinExistence type="predicted"/>
<evidence type="ECO:0000313" key="2">
    <source>
        <dbReference type="EMBL" id="PZW40541.1"/>
    </source>
</evidence>
<name>A0A2W7I0U6_9FLAO</name>